<feature type="region of interest" description="Disordered" evidence="4">
    <location>
        <begin position="655"/>
        <end position="681"/>
    </location>
</feature>
<dbReference type="AlphaFoldDB" id="S8EE45"/>
<feature type="region of interest" description="Disordered" evidence="4">
    <location>
        <begin position="997"/>
        <end position="1077"/>
    </location>
</feature>
<feature type="repeat" description="WD" evidence="3">
    <location>
        <begin position="121"/>
        <end position="163"/>
    </location>
</feature>
<accession>S8EE45</accession>
<dbReference type="HOGENOM" id="CLU_001497_3_0_1"/>
<dbReference type="InterPro" id="IPR001680">
    <property type="entry name" value="WD40_rpt"/>
</dbReference>
<feature type="repeat" description="WD" evidence="3">
    <location>
        <begin position="208"/>
        <end position="241"/>
    </location>
</feature>
<dbReference type="PROSITE" id="PS50294">
    <property type="entry name" value="WD_REPEATS_REGION"/>
    <property type="match status" value="1"/>
</dbReference>
<feature type="compositionally biased region" description="Polar residues" evidence="4">
    <location>
        <begin position="1033"/>
        <end position="1043"/>
    </location>
</feature>
<dbReference type="GO" id="GO:0035859">
    <property type="term" value="C:Seh1-associated complex"/>
    <property type="evidence" value="ECO:0007669"/>
    <property type="project" value="TreeGrafter"/>
</dbReference>
<name>S8EE45_FOMSC</name>
<dbReference type="PROSITE" id="PS00678">
    <property type="entry name" value="WD_REPEATS_1"/>
    <property type="match status" value="1"/>
</dbReference>
<dbReference type="PANTHER" id="PTHR46170:SF1">
    <property type="entry name" value="GATOR COMPLEX PROTEIN WDR59"/>
    <property type="match status" value="1"/>
</dbReference>
<dbReference type="InterPro" id="IPR049567">
    <property type="entry name" value="WDR59-like"/>
</dbReference>
<dbReference type="InterPro" id="IPR015943">
    <property type="entry name" value="WD40/YVTN_repeat-like_dom_sf"/>
</dbReference>
<keyword evidence="1 3" id="KW-0853">WD repeat</keyword>
<dbReference type="InterPro" id="IPR049566">
    <property type="entry name" value="WDR59_RTC1-like_RING_Znf"/>
</dbReference>
<dbReference type="OrthoDB" id="311712at2759"/>
<dbReference type="STRING" id="743788.S8EE45"/>
<feature type="domain" description="WDR59/RTC1-like RING zinc finger" evidence="5">
    <location>
        <begin position="1184"/>
        <end position="1231"/>
    </location>
</feature>
<evidence type="ECO:0000256" key="4">
    <source>
        <dbReference type="SAM" id="MobiDB-lite"/>
    </source>
</evidence>
<dbReference type="PROSITE" id="PS50082">
    <property type="entry name" value="WD_REPEATS_2"/>
    <property type="match status" value="2"/>
</dbReference>
<evidence type="ECO:0000259" key="5">
    <source>
        <dbReference type="Pfam" id="PF17120"/>
    </source>
</evidence>
<dbReference type="eggNOG" id="KOG0309">
    <property type="taxonomic scope" value="Eukaryota"/>
</dbReference>
<dbReference type="GO" id="GO:0035591">
    <property type="term" value="F:signaling adaptor activity"/>
    <property type="evidence" value="ECO:0007669"/>
    <property type="project" value="TreeGrafter"/>
</dbReference>
<dbReference type="InParanoid" id="S8EE45"/>
<dbReference type="Proteomes" id="UP000015241">
    <property type="component" value="Unassembled WGS sequence"/>
</dbReference>
<sequence>MSSAMTARPDVLEPWSPEDDSNFRSPFRLKMGWLVGDAVGNMSISPTNRDIVLATRRGLFIIDLESFNLPRFLPQGGTWDVADVQWNPHLARSEYIVSTSSEKLLIWNLYMTGKTSIEHILRSHYRAITDINWHNTEPDIVVSTGIDSWLWAWDLRATQKPVMGLCAFGSGGTQVKWNRQDANLLASSHQNEVLLWDRRKGSVPVSRIKAHDAKIYGIDWAHGRSNEILTCSLDKSIKLWDTQALGKDGDFVPKMTIRTAYPVWRARDLPFGRGLLSLPQRGETASEMYAYEDPQVAVFKFEGHDDVVKEFVWRRGGIDNSDGQLITWSKDKTLGFWPVNAETILRTGPPTPTQLAPDRKEVRRREVKVSFSNPPVGNDLPPKLSAPVGHRGILAEVRAPYPPRPPRTNIQNPRAEHNLVKPLDANQGTSLSPAPPKPIPIAQERGTMTRGYLGGRPPPLTECAWLSSFDFKQNRGGGSGRNSGQESGHASRLNSRSRAPSIATRSVSLAMSTHNGDRDRKGSQEDDHRDSELGPPLHDEITSVVNKLNTSKVRLEDARDLTKKRMCTFGLHGPWGEGTSVFIRITLTFPREYPRASYPKGVPKVDLEKSPLIGMPTRAFILRRLRAIREKERPCLEKCLHFLLFGDGEEYPGRRAGGIDSESSSDEDAPRATRRNRGTSFSVLRNDKNLAEPRTSQGVFGQLVCFFPAPPRIVKNAMREISVSPSLASRGPETAPRLFQSPALLSDAVRRLTDAARDRPTTAAETHQADDAGNVLRIMTNLFTYSQHKARRVSDHSRPVEDIPASYSLLQQRRSTIFIKDTSTLVGTDAVLAAQYSLSVDDPAECCSENAEIAKSRGRLDHERVLRVLGAVFSEGTKPGQDEHARQSSHGHRVLAVRVVTKLYQELSQNKDIQMLAMLSALLLHTISQVACVPLKIPDGNTPEYRKLLQHRVSLSPMWTRTSPSLTPIAPPLSSPASSRGSWSSLLHASGVRNFVGASKTRTPIPLPDGTHLRSSPHRPQHRDSSAHPTPPVTKSWSEAPNPSSISSAVTFSSAGHTRRPTLSQVSSAPRSGAEQKRLNVHIAPEPPDPLASLQQTLCTQLQCHVLAYAEMLLTWGLPEKRTELLKAVEKAFLPTVMDSTVLDNAIAGDRLGCIRICEHGVQQSDNDASTICAMCGGGSRFPRCSVCRLPTRGLSHDCLLCGHVSHITCLRPIARYQTACATGCGCRCIFSPLDASIPASTSVRQPPLPEVLRV</sequence>
<dbReference type="FunCoup" id="S8EE45">
    <property type="interactions" value="220"/>
</dbReference>
<dbReference type="GO" id="GO:1904263">
    <property type="term" value="P:positive regulation of TORC1 signaling"/>
    <property type="evidence" value="ECO:0007669"/>
    <property type="project" value="TreeGrafter"/>
</dbReference>
<dbReference type="EMBL" id="KE504133">
    <property type="protein sequence ID" value="EPT02808.1"/>
    <property type="molecule type" value="Genomic_DNA"/>
</dbReference>
<dbReference type="SMART" id="SM00320">
    <property type="entry name" value="WD40"/>
    <property type="match status" value="5"/>
</dbReference>
<dbReference type="GO" id="GO:0034198">
    <property type="term" value="P:cellular response to amino acid starvation"/>
    <property type="evidence" value="ECO:0007669"/>
    <property type="project" value="TreeGrafter"/>
</dbReference>
<dbReference type="PANTHER" id="PTHR46170">
    <property type="entry name" value="GATOR COMPLEX PROTEIN WDR59"/>
    <property type="match status" value="1"/>
</dbReference>
<proteinExistence type="predicted"/>
<keyword evidence="2" id="KW-0677">Repeat</keyword>
<dbReference type="SUPFAM" id="SSF50978">
    <property type="entry name" value="WD40 repeat-like"/>
    <property type="match status" value="1"/>
</dbReference>
<dbReference type="InterPro" id="IPR036322">
    <property type="entry name" value="WD40_repeat_dom_sf"/>
</dbReference>
<dbReference type="Pfam" id="PF17120">
    <property type="entry name" value="zf-RING_16"/>
    <property type="match status" value="1"/>
</dbReference>
<feature type="compositionally biased region" description="Polar residues" evidence="4">
    <location>
        <begin position="1061"/>
        <end position="1070"/>
    </location>
</feature>
<feature type="compositionally biased region" description="Basic and acidic residues" evidence="4">
    <location>
        <begin position="515"/>
        <end position="540"/>
    </location>
</feature>
<evidence type="ECO:0000256" key="1">
    <source>
        <dbReference type="ARBA" id="ARBA00022574"/>
    </source>
</evidence>
<dbReference type="GO" id="GO:0005774">
    <property type="term" value="C:vacuolar membrane"/>
    <property type="evidence" value="ECO:0007669"/>
    <property type="project" value="TreeGrafter"/>
</dbReference>
<dbReference type="InterPro" id="IPR019775">
    <property type="entry name" value="WD40_repeat_CS"/>
</dbReference>
<evidence type="ECO:0000313" key="6">
    <source>
        <dbReference type="EMBL" id="EPT02808.1"/>
    </source>
</evidence>
<protein>
    <recommendedName>
        <fullName evidence="5">WDR59/RTC1-like RING zinc finger domain-containing protein</fullName>
    </recommendedName>
</protein>
<gene>
    <name evidence="6" type="ORF">FOMPIDRAFT_1117518</name>
</gene>
<feature type="compositionally biased region" description="Low complexity" evidence="4">
    <location>
        <begin position="1044"/>
        <end position="1054"/>
    </location>
</feature>
<reference evidence="6 7" key="1">
    <citation type="journal article" date="2012" name="Science">
        <title>The Paleozoic origin of enzymatic lignin decomposition reconstructed from 31 fungal genomes.</title>
        <authorList>
            <person name="Floudas D."/>
            <person name="Binder M."/>
            <person name="Riley R."/>
            <person name="Barry K."/>
            <person name="Blanchette R.A."/>
            <person name="Henrissat B."/>
            <person name="Martinez A.T."/>
            <person name="Otillar R."/>
            <person name="Spatafora J.W."/>
            <person name="Yadav J.S."/>
            <person name="Aerts A."/>
            <person name="Benoit I."/>
            <person name="Boyd A."/>
            <person name="Carlson A."/>
            <person name="Copeland A."/>
            <person name="Coutinho P.M."/>
            <person name="de Vries R.P."/>
            <person name="Ferreira P."/>
            <person name="Findley K."/>
            <person name="Foster B."/>
            <person name="Gaskell J."/>
            <person name="Glotzer D."/>
            <person name="Gorecki P."/>
            <person name="Heitman J."/>
            <person name="Hesse C."/>
            <person name="Hori C."/>
            <person name="Igarashi K."/>
            <person name="Jurgens J.A."/>
            <person name="Kallen N."/>
            <person name="Kersten P."/>
            <person name="Kohler A."/>
            <person name="Kuees U."/>
            <person name="Kumar T.K.A."/>
            <person name="Kuo A."/>
            <person name="LaButti K."/>
            <person name="Larrondo L.F."/>
            <person name="Lindquist E."/>
            <person name="Ling A."/>
            <person name="Lombard V."/>
            <person name="Lucas S."/>
            <person name="Lundell T."/>
            <person name="Martin R."/>
            <person name="McLaughlin D.J."/>
            <person name="Morgenstern I."/>
            <person name="Morin E."/>
            <person name="Murat C."/>
            <person name="Nagy L.G."/>
            <person name="Nolan M."/>
            <person name="Ohm R.A."/>
            <person name="Patyshakuliyeva A."/>
            <person name="Rokas A."/>
            <person name="Ruiz-Duenas F.J."/>
            <person name="Sabat G."/>
            <person name="Salamov A."/>
            <person name="Samejima M."/>
            <person name="Schmutz J."/>
            <person name="Slot J.C."/>
            <person name="St John F."/>
            <person name="Stenlid J."/>
            <person name="Sun H."/>
            <person name="Sun S."/>
            <person name="Syed K."/>
            <person name="Tsang A."/>
            <person name="Wiebenga A."/>
            <person name="Young D."/>
            <person name="Pisabarro A."/>
            <person name="Eastwood D.C."/>
            <person name="Martin F."/>
            <person name="Cullen D."/>
            <person name="Grigoriev I.V."/>
            <person name="Hibbett D.S."/>
        </authorList>
    </citation>
    <scope>NUCLEOTIDE SEQUENCE</scope>
    <source>
        <strain evidence="7">FP-58527</strain>
    </source>
</reference>
<feature type="region of interest" description="Disordered" evidence="4">
    <location>
        <begin position="474"/>
        <end position="540"/>
    </location>
</feature>
<keyword evidence="7" id="KW-1185">Reference proteome</keyword>
<feature type="compositionally biased region" description="Polar residues" evidence="4">
    <location>
        <begin position="486"/>
        <end position="514"/>
    </location>
</feature>
<dbReference type="Gene3D" id="2.130.10.10">
    <property type="entry name" value="YVTN repeat-like/Quinoprotein amine dehydrogenase"/>
    <property type="match status" value="1"/>
</dbReference>
<organism evidence="6 7">
    <name type="scientific">Fomitopsis schrenkii</name>
    <name type="common">Brown rot fungus</name>
    <dbReference type="NCBI Taxonomy" id="2126942"/>
    <lineage>
        <taxon>Eukaryota</taxon>
        <taxon>Fungi</taxon>
        <taxon>Dikarya</taxon>
        <taxon>Basidiomycota</taxon>
        <taxon>Agaricomycotina</taxon>
        <taxon>Agaricomycetes</taxon>
        <taxon>Polyporales</taxon>
        <taxon>Fomitopsis</taxon>
    </lineage>
</organism>
<evidence type="ECO:0000256" key="3">
    <source>
        <dbReference type="PROSITE-ProRule" id="PRU00221"/>
    </source>
</evidence>
<evidence type="ECO:0000256" key="2">
    <source>
        <dbReference type="ARBA" id="ARBA00022737"/>
    </source>
</evidence>
<evidence type="ECO:0000313" key="7">
    <source>
        <dbReference type="Proteomes" id="UP000015241"/>
    </source>
</evidence>